<proteinExistence type="predicted"/>
<reference evidence="1" key="1">
    <citation type="submission" date="2023-04" db="EMBL/GenBank/DDBJ databases">
        <title>Phytophthora fragariaefolia NBRC 109709.</title>
        <authorList>
            <person name="Ichikawa N."/>
            <person name="Sato H."/>
            <person name="Tonouchi N."/>
        </authorList>
    </citation>
    <scope>NUCLEOTIDE SEQUENCE</scope>
    <source>
        <strain evidence="1">NBRC 109709</strain>
    </source>
</reference>
<evidence type="ECO:0000313" key="2">
    <source>
        <dbReference type="Proteomes" id="UP001165121"/>
    </source>
</evidence>
<keyword evidence="2" id="KW-1185">Reference proteome</keyword>
<dbReference type="EMBL" id="BSXT01001257">
    <property type="protein sequence ID" value="GMF40576.1"/>
    <property type="molecule type" value="Genomic_DNA"/>
</dbReference>
<name>A0A9W7CT35_9STRA</name>
<accession>A0A9W7CT35</accession>
<organism evidence="1 2">
    <name type="scientific">Phytophthora fragariaefolia</name>
    <dbReference type="NCBI Taxonomy" id="1490495"/>
    <lineage>
        <taxon>Eukaryota</taxon>
        <taxon>Sar</taxon>
        <taxon>Stramenopiles</taxon>
        <taxon>Oomycota</taxon>
        <taxon>Peronosporomycetes</taxon>
        <taxon>Peronosporales</taxon>
        <taxon>Peronosporaceae</taxon>
        <taxon>Phytophthora</taxon>
    </lineage>
</organism>
<sequence>MLKSWNDVPSIAKKCRISGRLSNPLTTLTLALEQGYQVGCLDRIHILAHHCGHISVNGGEGFPRVVSILKATPGHQELPFFSSQLKTVIHNIPNAQNNSLRGHVLADHRGGPNVSIAEGLRREPCTSNSSCVRRCTTTNE</sequence>
<protein>
    <submittedName>
        <fullName evidence="1">Unnamed protein product</fullName>
    </submittedName>
</protein>
<gene>
    <name evidence="1" type="ORF">Pfra01_001250000</name>
</gene>
<dbReference type="Proteomes" id="UP001165121">
    <property type="component" value="Unassembled WGS sequence"/>
</dbReference>
<dbReference type="AlphaFoldDB" id="A0A9W7CT35"/>
<comment type="caution">
    <text evidence="1">The sequence shown here is derived from an EMBL/GenBank/DDBJ whole genome shotgun (WGS) entry which is preliminary data.</text>
</comment>
<evidence type="ECO:0000313" key="1">
    <source>
        <dbReference type="EMBL" id="GMF40576.1"/>
    </source>
</evidence>